<evidence type="ECO:0000256" key="2">
    <source>
        <dbReference type="ARBA" id="ARBA00022884"/>
    </source>
</evidence>
<organism evidence="6">
    <name type="scientific">Enterobius vermicularis</name>
    <name type="common">Human pinworm</name>
    <dbReference type="NCBI Taxonomy" id="51028"/>
    <lineage>
        <taxon>Eukaryota</taxon>
        <taxon>Metazoa</taxon>
        <taxon>Ecdysozoa</taxon>
        <taxon>Nematoda</taxon>
        <taxon>Chromadorea</taxon>
        <taxon>Rhabditida</taxon>
        <taxon>Spirurina</taxon>
        <taxon>Oxyuridomorpha</taxon>
        <taxon>Oxyuroidea</taxon>
        <taxon>Oxyuridae</taxon>
        <taxon>Enterobius</taxon>
    </lineage>
</organism>
<evidence type="ECO:0000313" key="5">
    <source>
        <dbReference type="Proteomes" id="UP000274131"/>
    </source>
</evidence>
<dbReference type="Pfam" id="PF08144">
    <property type="entry name" value="CPL"/>
    <property type="match status" value="1"/>
</dbReference>
<dbReference type="GO" id="GO:0003729">
    <property type="term" value="F:mRNA binding"/>
    <property type="evidence" value="ECO:0007669"/>
    <property type="project" value="TreeGrafter"/>
</dbReference>
<dbReference type="SMART" id="SM00025">
    <property type="entry name" value="Pumilio"/>
    <property type="match status" value="5"/>
</dbReference>
<evidence type="ECO:0000313" key="6">
    <source>
        <dbReference type="WBParaSite" id="EVEC_0000156401-mRNA-1"/>
    </source>
</evidence>
<dbReference type="InterPro" id="IPR012959">
    <property type="entry name" value="CPL_dom"/>
</dbReference>
<evidence type="ECO:0000259" key="3">
    <source>
        <dbReference type="PROSITE" id="PS50303"/>
    </source>
</evidence>
<keyword evidence="5" id="KW-1185">Reference proteome</keyword>
<dbReference type="Proteomes" id="UP000274131">
    <property type="component" value="Unassembled WGS sequence"/>
</dbReference>
<sequence length="604" mass="70286">NEAVEDLADVSTTRKRKFSSESSVGSSSQTKPKLKRVSFAEKLEHTKIFEKSVKKLKVFIFILTMSKMLFNKVTVMIQVTRKVKERLLALPKKERKAYLREIRKKQRPFFELGLECKKLWEFKFSFTKKERLASEMFGLIKGKLKGLVYAHDTSRVIENLLTYARAELRKAIFEELTPEIIRMSKSVYAHFLVIKIAPANRNVIIEAFRGHCVSLMKMQGTGSEVLELAYNDFATAKQRWNIISEFYGPEFVFFKVSKKLFLEINFFLLRFSLTHHLLRDFFTYCNKDQRTEMIDSLQERIPEIIHTADGSYVALYCIWYGSTKERKLMVKNFKGYVVKAAREEFGHRVLIGIFDSVDDTVLVSKFILKVWDVAMDSYGVRVLHYLVRPRNPFYFPKNYIQIFRKVCFGDNNENSKKESQQRYSELFNNISTPLFKFLAGNMERLIFVANTALLVLNSLQRPGDHDLYHRKVSDSDRQACYEAIAKVCSEEFIPCNVERFHAIEHPQAHFVISQLLMSDDSFDVKLSDSLAKLDPSLLSSWVSCNKGCFILLHMFEYGTSKTKELLCKIISLSYLKTYNSNGAKALYKKLVLPLFGNYLFFQIC</sequence>
<dbReference type="PROSITE" id="PS50303">
    <property type="entry name" value="PUM_HD"/>
    <property type="match status" value="1"/>
</dbReference>
<name>A0A158Q9B4_ENTVE</name>
<dbReference type="STRING" id="51028.A0A158Q9B4"/>
<dbReference type="PANTHER" id="PTHR13389:SF0">
    <property type="entry name" value="PUMILIO HOMOLOG 3"/>
    <property type="match status" value="1"/>
</dbReference>
<keyword evidence="1" id="KW-0677">Repeat</keyword>
<protein>
    <submittedName>
        <fullName evidence="6">PUM-HD domain-containing protein</fullName>
    </submittedName>
</protein>
<dbReference type="PANTHER" id="PTHR13389">
    <property type="entry name" value="PUMILIO HOMOLOG 3"/>
    <property type="match status" value="1"/>
</dbReference>
<dbReference type="AlphaFoldDB" id="A0A158Q9B4"/>
<dbReference type="Gene3D" id="1.25.10.10">
    <property type="entry name" value="Leucine-rich Repeat Variant"/>
    <property type="match status" value="2"/>
</dbReference>
<accession>A0A158Q9B4</accession>
<dbReference type="InterPro" id="IPR040059">
    <property type="entry name" value="PUM3"/>
</dbReference>
<dbReference type="InterPro" id="IPR011989">
    <property type="entry name" value="ARM-like"/>
</dbReference>
<dbReference type="InterPro" id="IPR033133">
    <property type="entry name" value="PUM-HD"/>
</dbReference>
<keyword evidence="2" id="KW-0694">RNA-binding</keyword>
<dbReference type="GO" id="GO:0006417">
    <property type="term" value="P:regulation of translation"/>
    <property type="evidence" value="ECO:0007669"/>
    <property type="project" value="TreeGrafter"/>
</dbReference>
<dbReference type="GO" id="GO:0005730">
    <property type="term" value="C:nucleolus"/>
    <property type="evidence" value="ECO:0007669"/>
    <property type="project" value="TreeGrafter"/>
</dbReference>
<dbReference type="SUPFAM" id="SSF48371">
    <property type="entry name" value="ARM repeat"/>
    <property type="match status" value="1"/>
</dbReference>
<evidence type="ECO:0000256" key="1">
    <source>
        <dbReference type="ARBA" id="ARBA00022737"/>
    </source>
</evidence>
<reference evidence="4 5" key="2">
    <citation type="submission" date="2018-10" db="EMBL/GenBank/DDBJ databases">
        <authorList>
            <consortium name="Pathogen Informatics"/>
        </authorList>
    </citation>
    <scope>NUCLEOTIDE SEQUENCE [LARGE SCALE GENOMIC DNA]</scope>
</reference>
<dbReference type="InterPro" id="IPR001313">
    <property type="entry name" value="Pumilio_RNA-bd_rpt"/>
</dbReference>
<dbReference type="InterPro" id="IPR016024">
    <property type="entry name" value="ARM-type_fold"/>
</dbReference>
<proteinExistence type="predicted"/>
<dbReference type="WBParaSite" id="EVEC_0000156401-mRNA-1">
    <property type="protein sequence ID" value="EVEC_0000156401-mRNA-1"/>
    <property type="gene ID" value="EVEC_0000156401"/>
</dbReference>
<feature type="domain" description="PUM-HD" evidence="3">
    <location>
        <begin position="114"/>
        <end position="427"/>
    </location>
</feature>
<dbReference type="EMBL" id="UXUI01007192">
    <property type="protein sequence ID" value="VDD86129.1"/>
    <property type="molecule type" value="Genomic_DNA"/>
</dbReference>
<gene>
    <name evidence="4" type="ORF">EVEC_LOCUS1272</name>
</gene>
<reference evidence="6" key="1">
    <citation type="submission" date="2016-04" db="UniProtKB">
        <authorList>
            <consortium name="WormBaseParasite"/>
        </authorList>
    </citation>
    <scope>IDENTIFICATION</scope>
</reference>
<dbReference type="OrthoDB" id="497380at2759"/>
<evidence type="ECO:0000313" key="4">
    <source>
        <dbReference type="EMBL" id="VDD86129.1"/>
    </source>
</evidence>